<dbReference type="InterPro" id="IPR023529">
    <property type="entry name" value="ProQ"/>
</dbReference>
<evidence type="ECO:0000256" key="4">
    <source>
        <dbReference type="SAM" id="MobiDB-lite"/>
    </source>
</evidence>
<name>A0ABY1QHU4_9BURK</name>
<keyword evidence="3" id="KW-0143">Chaperone</keyword>
<evidence type="ECO:0000259" key="5">
    <source>
        <dbReference type="SMART" id="SM00945"/>
    </source>
</evidence>
<evidence type="ECO:0000313" key="7">
    <source>
        <dbReference type="Proteomes" id="UP001158049"/>
    </source>
</evidence>
<dbReference type="EMBL" id="FXUL01000017">
    <property type="protein sequence ID" value="SMP71450.1"/>
    <property type="molecule type" value="Genomic_DNA"/>
</dbReference>
<sequence length="142" mass="16165">MTTPTPVPSPAQAARALLKQLQADYTVFRQAKPLAIGIDKQLIAKLPDVNRKTLRIALGIHTNSMRYLKVMEKATERFNLEDVADGEVSETHRTHAAEMLRERLKKEADQRRAERAAQQAEETRRQSEEKLSQLAAKFSRSR</sequence>
<proteinExistence type="predicted"/>
<protein>
    <submittedName>
        <fullName evidence="6">ProP effector</fullName>
    </submittedName>
</protein>
<feature type="domain" description="ProQ/FinO" evidence="5">
    <location>
        <begin position="9"/>
        <end position="116"/>
    </location>
</feature>
<dbReference type="InterPro" id="IPR016103">
    <property type="entry name" value="ProQ/FinO"/>
</dbReference>
<evidence type="ECO:0000256" key="3">
    <source>
        <dbReference type="ARBA" id="ARBA00023186"/>
    </source>
</evidence>
<dbReference type="SUPFAM" id="SSF48657">
    <property type="entry name" value="FinO-like"/>
    <property type="match status" value="1"/>
</dbReference>
<keyword evidence="7" id="KW-1185">Reference proteome</keyword>
<keyword evidence="1" id="KW-0963">Cytoplasm</keyword>
<gene>
    <name evidence="6" type="ORF">SAMN06295970_11721</name>
</gene>
<organism evidence="6 7">
    <name type="scientific">Noviherbaspirillum suwonense</name>
    <dbReference type="NCBI Taxonomy" id="1224511"/>
    <lineage>
        <taxon>Bacteria</taxon>
        <taxon>Pseudomonadati</taxon>
        <taxon>Pseudomonadota</taxon>
        <taxon>Betaproteobacteria</taxon>
        <taxon>Burkholderiales</taxon>
        <taxon>Oxalobacteraceae</taxon>
        <taxon>Noviherbaspirillum</taxon>
    </lineage>
</organism>
<dbReference type="PANTHER" id="PTHR38106">
    <property type="entry name" value="RNA CHAPERONE PROQ"/>
    <property type="match status" value="1"/>
</dbReference>
<dbReference type="PANTHER" id="PTHR38106:SF1">
    <property type="entry name" value="RNA CHAPERONE PROQ"/>
    <property type="match status" value="1"/>
</dbReference>
<keyword evidence="2" id="KW-0694">RNA-binding</keyword>
<feature type="compositionally biased region" description="Basic and acidic residues" evidence="4">
    <location>
        <begin position="105"/>
        <end position="131"/>
    </location>
</feature>
<dbReference type="Pfam" id="PF04352">
    <property type="entry name" value="ProQ"/>
    <property type="match status" value="1"/>
</dbReference>
<evidence type="ECO:0000256" key="2">
    <source>
        <dbReference type="ARBA" id="ARBA00022884"/>
    </source>
</evidence>
<accession>A0ABY1QHU4</accession>
<dbReference type="SMART" id="SM00945">
    <property type="entry name" value="ProQ"/>
    <property type="match status" value="1"/>
</dbReference>
<feature type="region of interest" description="Disordered" evidence="4">
    <location>
        <begin position="105"/>
        <end position="142"/>
    </location>
</feature>
<reference evidence="6 7" key="1">
    <citation type="submission" date="2017-05" db="EMBL/GenBank/DDBJ databases">
        <authorList>
            <person name="Varghese N."/>
            <person name="Submissions S."/>
        </authorList>
    </citation>
    <scope>NUCLEOTIDE SEQUENCE [LARGE SCALE GENOMIC DNA]</scope>
    <source>
        <strain evidence="6 7">DSM 26001</strain>
    </source>
</reference>
<evidence type="ECO:0000313" key="6">
    <source>
        <dbReference type="EMBL" id="SMP71450.1"/>
    </source>
</evidence>
<comment type="caution">
    <text evidence="6">The sequence shown here is derived from an EMBL/GenBank/DDBJ whole genome shotgun (WGS) entry which is preliminary data.</text>
</comment>
<dbReference type="Gene3D" id="1.10.1710.10">
    <property type="entry name" value="ProQ/FinO domain"/>
    <property type="match status" value="1"/>
</dbReference>
<dbReference type="Proteomes" id="UP001158049">
    <property type="component" value="Unassembled WGS sequence"/>
</dbReference>
<dbReference type="RefSeq" id="WP_283443924.1">
    <property type="nucleotide sequence ID" value="NZ_FXUL01000017.1"/>
</dbReference>
<dbReference type="InterPro" id="IPR036442">
    <property type="entry name" value="ProQ/FinO_sf"/>
</dbReference>
<evidence type="ECO:0000256" key="1">
    <source>
        <dbReference type="ARBA" id="ARBA00022490"/>
    </source>
</evidence>